<dbReference type="InterPro" id="IPR004358">
    <property type="entry name" value="Sig_transdc_His_kin-like_C"/>
</dbReference>
<dbReference type="FunFam" id="1.10.287.130:FF:000001">
    <property type="entry name" value="Two-component sensor histidine kinase"/>
    <property type="match status" value="1"/>
</dbReference>
<keyword evidence="4" id="KW-0808">Transferase</keyword>
<dbReference type="PANTHER" id="PTHR43711">
    <property type="entry name" value="TWO-COMPONENT HISTIDINE KINASE"/>
    <property type="match status" value="1"/>
</dbReference>
<keyword evidence="5 9" id="KW-0418">Kinase</keyword>
<dbReference type="SMART" id="SM00388">
    <property type="entry name" value="HisKA"/>
    <property type="match status" value="1"/>
</dbReference>
<accession>A0A926EYG0</accession>
<keyword evidence="10" id="KW-1185">Reference proteome</keyword>
<dbReference type="PRINTS" id="PR00344">
    <property type="entry name" value="BCTRLSENSOR"/>
</dbReference>
<dbReference type="PROSITE" id="PS50109">
    <property type="entry name" value="HIS_KIN"/>
    <property type="match status" value="1"/>
</dbReference>
<dbReference type="Gene3D" id="1.10.287.130">
    <property type="match status" value="1"/>
</dbReference>
<evidence type="ECO:0000256" key="6">
    <source>
        <dbReference type="ARBA" id="ARBA00023012"/>
    </source>
</evidence>
<comment type="caution">
    <text evidence="9">The sequence shown here is derived from an EMBL/GenBank/DDBJ whole genome shotgun (WGS) entry which is preliminary data.</text>
</comment>
<dbReference type="CDD" id="cd00082">
    <property type="entry name" value="HisKA"/>
    <property type="match status" value="1"/>
</dbReference>
<evidence type="ECO:0000259" key="8">
    <source>
        <dbReference type="PROSITE" id="PS50109"/>
    </source>
</evidence>
<dbReference type="GO" id="GO:0000155">
    <property type="term" value="F:phosphorelay sensor kinase activity"/>
    <property type="evidence" value="ECO:0007669"/>
    <property type="project" value="InterPro"/>
</dbReference>
<dbReference type="InterPro" id="IPR005467">
    <property type="entry name" value="His_kinase_dom"/>
</dbReference>
<dbReference type="SUPFAM" id="SSF47384">
    <property type="entry name" value="Homodimeric domain of signal transducing histidine kinase"/>
    <property type="match status" value="1"/>
</dbReference>
<sequence>MILSYVATGILFAFGILMSVKYRQLQERTSREKESVSQKLHDSDEILQKLGTCFFLIDKNFVVQKTNYYTLNRLPEDKSIKRVGDLLHCKNAVEAGGCGMHEHCKLCGIRAKISCTFEDGKDFSRFEASMKLLSADRQQILPCDVYVSGTCLNIDGGFRVLLTINDISELKNVERLLLLEKENVLSCDKLKASFIENMSHEVRTPLNAIVGFSSLLATASDKEEKDMYIDIINQNNDRLLKLINDILDLSQIDSGTLNFQYSDFDVNDLLRELYELFKFRLKEKPDITLLCDAGLDPIMIRTERQRVMQVLINLLTNAMKFTQQGEIRFGCQLKEDNEIYFFVTDTGSGIPEDERDKIFNRFIKLDREIPGTGLGLTLSQTIVEKLGGRIGVESQQGIGSTFWFAVPLGAYD</sequence>
<keyword evidence="7" id="KW-0472">Membrane</keyword>
<protein>
    <recommendedName>
        <fullName evidence="2">histidine kinase</fullName>
        <ecNumber evidence="2">2.7.13.3</ecNumber>
    </recommendedName>
</protein>
<dbReference type="InterPro" id="IPR003594">
    <property type="entry name" value="HATPase_dom"/>
</dbReference>
<evidence type="ECO:0000256" key="7">
    <source>
        <dbReference type="ARBA" id="ARBA00023136"/>
    </source>
</evidence>
<evidence type="ECO:0000313" key="9">
    <source>
        <dbReference type="EMBL" id="MBC8592233.1"/>
    </source>
</evidence>
<dbReference type="InterPro" id="IPR050736">
    <property type="entry name" value="Sensor_HK_Regulatory"/>
</dbReference>
<dbReference type="InterPro" id="IPR036097">
    <property type="entry name" value="HisK_dim/P_sf"/>
</dbReference>
<dbReference type="FunFam" id="3.30.565.10:FF:000006">
    <property type="entry name" value="Sensor histidine kinase WalK"/>
    <property type="match status" value="1"/>
</dbReference>
<reference evidence="9" key="1">
    <citation type="submission" date="2020-08" db="EMBL/GenBank/DDBJ databases">
        <title>Genome public.</title>
        <authorList>
            <person name="Liu C."/>
            <person name="Sun Q."/>
        </authorList>
    </citation>
    <scope>NUCLEOTIDE SEQUENCE</scope>
    <source>
        <strain evidence="9">N12</strain>
    </source>
</reference>
<dbReference type="EC" id="2.7.13.3" evidence="2"/>
<dbReference type="InterPro" id="IPR036890">
    <property type="entry name" value="HATPase_C_sf"/>
</dbReference>
<dbReference type="Gene3D" id="3.30.565.10">
    <property type="entry name" value="Histidine kinase-like ATPase, C-terminal domain"/>
    <property type="match status" value="1"/>
</dbReference>
<dbReference type="EMBL" id="JACRTF010000001">
    <property type="protein sequence ID" value="MBC8592233.1"/>
    <property type="molecule type" value="Genomic_DNA"/>
</dbReference>
<proteinExistence type="predicted"/>
<keyword evidence="3" id="KW-0597">Phosphoprotein</keyword>
<dbReference type="SMART" id="SM00387">
    <property type="entry name" value="HATPase_c"/>
    <property type="match status" value="1"/>
</dbReference>
<dbReference type="PANTHER" id="PTHR43711:SF31">
    <property type="entry name" value="HISTIDINE KINASE"/>
    <property type="match status" value="1"/>
</dbReference>
<evidence type="ECO:0000256" key="3">
    <source>
        <dbReference type="ARBA" id="ARBA00022553"/>
    </source>
</evidence>
<evidence type="ECO:0000256" key="1">
    <source>
        <dbReference type="ARBA" id="ARBA00000085"/>
    </source>
</evidence>
<dbReference type="Pfam" id="PF00512">
    <property type="entry name" value="HisKA"/>
    <property type="match status" value="1"/>
</dbReference>
<keyword evidence="6" id="KW-0902">Two-component regulatory system</keyword>
<evidence type="ECO:0000313" key="10">
    <source>
        <dbReference type="Proteomes" id="UP000651085"/>
    </source>
</evidence>
<evidence type="ECO:0000256" key="2">
    <source>
        <dbReference type="ARBA" id="ARBA00012438"/>
    </source>
</evidence>
<evidence type="ECO:0000256" key="4">
    <source>
        <dbReference type="ARBA" id="ARBA00022679"/>
    </source>
</evidence>
<name>A0A926EYG0_9BACT</name>
<gene>
    <name evidence="9" type="ORF">H8744_03045</name>
</gene>
<evidence type="ECO:0000256" key="5">
    <source>
        <dbReference type="ARBA" id="ARBA00022777"/>
    </source>
</evidence>
<dbReference type="AlphaFoldDB" id="A0A926EYG0"/>
<dbReference type="Proteomes" id="UP000651085">
    <property type="component" value="Unassembled WGS sequence"/>
</dbReference>
<feature type="domain" description="Histidine kinase" evidence="8">
    <location>
        <begin position="197"/>
        <end position="410"/>
    </location>
</feature>
<dbReference type="SUPFAM" id="SSF55874">
    <property type="entry name" value="ATPase domain of HSP90 chaperone/DNA topoisomerase II/histidine kinase"/>
    <property type="match status" value="1"/>
</dbReference>
<dbReference type="RefSeq" id="WP_262433448.1">
    <property type="nucleotide sequence ID" value="NZ_JACRTF010000001.1"/>
</dbReference>
<organism evidence="9 10">
    <name type="scientific">Jilunia laotingensis</name>
    <dbReference type="NCBI Taxonomy" id="2763675"/>
    <lineage>
        <taxon>Bacteria</taxon>
        <taxon>Pseudomonadati</taxon>
        <taxon>Bacteroidota</taxon>
        <taxon>Bacteroidia</taxon>
        <taxon>Bacteroidales</taxon>
        <taxon>Bacteroidaceae</taxon>
        <taxon>Jilunia</taxon>
    </lineage>
</organism>
<comment type="catalytic activity">
    <reaction evidence="1">
        <text>ATP + protein L-histidine = ADP + protein N-phospho-L-histidine.</text>
        <dbReference type="EC" id="2.7.13.3"/>
    </reaction>
</comment>
<dbReference type="Pfam" id="PF02518">
    <property type="entry name" value="HATPase_c"/>
    <property type="match status" value="1"/>
</dbReference>
<dbReference type="InterPro" id="IPR003661">
    <property type="entry name" value="HisK_dim/P_dom"/>
</dbReference>